<dbReference type="PANTHER" id="PTHR46388:SF2">
    <property type="entry name" value="NHL REPEAT-CONTAINING PROTEIN 2"/>
    <property type="match status" value="1"/>
</dbReference>
<dbReference type="InterPro" id="IPR000601">
    <property type="entry name" value="PKD_dom"/>
</dbReference>
<keyword evidence="5" id="KW-1185">Reference proteome</keyword>
<evidence type="ECO:0000313" key="5">
    <source>
        <dbReference type="Proteomes" id="UP000315369"/>
    </source>
</evidence>
<dbReference type="PROSITE" id="PS50093">
    <property type="entry name" value="PKD"/>
    <property type="match status" value="1"/>
</dbReference>
<organism evidence="4 5">
    <name type="scientific">Myxococcus llanfairpwllgwyngyllgogerychwyrndrobwllllantysiliogogogochensis</name>
    <dbReference type="NCBI Taxonomy" id="2590453"/>
    <lineage>
        <taxon>Bacteria</taxon>
        <taxon>Pseudomonadati</taxon>
        <taxon>Myxococcota</taxon>
        <taxon>Myxococcia</taxon>
        <taxon>Myxococcales</taxon>
        <taxon>Cystobacterineae</taxon>
        <taxon>Myxococcaceae</taxon>
        <taxon>Myxococcus</taxon>
    </lineage>
</organism>
<dbReference type="Pfam" id="PF20254">
    <property type="entry name" value="DMFA2_C"/>
    <property type="match status" value="1"/>
</dbReference>
<reference evidence="4 5" key="1">
    <citation type="submission" date="2019-06" db="EMBL/GenBank/DDBJ databases">
        <authorList>
            <person name="Livingstone P."/>
            <person name="Whitworth D."/>
        </authorList>
    </citation>
    <scope>NUCLEOTIDE SEQUENCE [LARGE SCALE GENOMIC DNA]</scope>
    <source>
        <strain evidence="4 5">AM401</strain>
    </source>
</reference>
<dbReference type="InterPro" id="IPR013783">
    <property type="entry name" value="Ig-like_fold"/>
</dbReference>
<feature type="domain" description="PKD" evidence="3">
    <location>
        <begin position="840"/>
        <end position="908"/>
    </location>
</feature>
<dbReference type="InterPro" id="IPR022409">
    <property type="entry name" value="PKD/Chitinase_dom"/>
</dbReference>
<dbReference type="Proteomes" id="UP000315369">
    <property type="component" value="Unassembled WGS sequence"/>
</dbReference>
<dbReference type="CDD" id="cd00146">
    <property type="entry name" value="PKD"/>
    <property type="match status" value="1"/>
</dbReference>
<evidence type="ECO:0000256" key="2">
    <source>
        <dbReference type="PROSITE-ProRule" id="PRU00504"/>
    </source>
</evidence>
<dbReference type="SUPFAM" id="SSF101898">
    <property type="entry name" value="NHL repeat"/>
    <property type="match status" value="1"/>
</dbReference>
<dbReference type="Pfam" id="PF18911">
    <property type="entry name" value="PKD_4"/>
    <property type="match status" value="1"/>
</dbReference>
<dbReference type="InterPro" id="IPR001258">
    <property type="entry name" value="NHL_repeat"/>
</dbReference>
<evidence type="ECO:0000313" key="4">
    <source>
        <dbReference type="EMBL" id="TQF15812.1"/>
    </source>
</evidence>
<dbReference type="InterPro" id="IPR011042">
    <property type="entry name" value="6-blade_b-propeller_TolB-like"/>
</dbReference>
<evidence type="ECO:0000259" key="3">
    <source>
        <dbReference type="PROSITE" id="PS50093"/>
    </source>
</evidence>
<dbReference type="SUPFAM" id="SSF49299">
    <property type="entry name" value="PKD domain"/>
    <property type="match status" value="1"/>
</dbReference>
<comment type="caution">
    <text evidence="4">The sequence shown here is derived from an EMBL/GenBank/DDBJ whole genome shotgun (WGS) entry which is preliminary data.</text>
</comment>
<dbReference type="OrthoDB" id="505641at2"/>
<accession>A0A540X3J8</accession>
<dbReference type="SMART" id="SM00089">
    <property type="entry name" value="PKD"/>
    <property type="match status" value="1"/>
</dbReference>
<dbReference type="AlphaFoldDB" id="A0A540X3J8"/>
<dbReference type="PANTHER" id="PTHR46388">
    <property type="entry name" value="NHL REPEAT-CONTAINING PROTEIN 2"/>
    <property type="match status" value="1"/>
</dbReference>
<protein>
    <submittedName>
        <fullName evidence="4">PKD domain-containing protein</fullName>
    </submittedName>
</protein>
<dbReference type="PROSITE" id="PS51125">
    <property type="entry name" value="NHL"/>
    <property type="match status" value="2"/>
</dbReference>
<dbReference type="Gene3D" id="2.120.10.30">
    <property type="entry name" value="TolB, C-terminal domain"/>
    <property type="match status" value="3"/>
</dbReference>
<feature type="repeat" description="NHL" evidence="2">
    <location>
        <begin position="561"/>
        <end position="591"/>
    </location>
</feature>
<sequence>MGLAIVLMMVGMMSVTPEGPEARRPGTTEWRLSQTATGAQLEGYAGATSVQRGESIDIHVRTDGARPVSWELFRMGYYGGTGSRKMASGGPLTIGPQPTPVADRTTGLVECRWPTSFTVPTQASWPSGVYLLKLRRDDGPQSYVIFVVRADERKNTGVLQIPFTTFQAYNAWGGESLYADSLGLSGGHAKVVSFDRPYVDGNGAGEYFYATHNFVMWAESKGYELSYVTNVDVDRDPSLLLGQRLFLSVGHDEYWSRPARTAVDAALASGVNLAFLGSDTSCWLIRLESSTAGASRRKQVCYKDEARTEDPLAGTPLVTVRWRNALLGEPENGLVGVMSDAWGIIPQPYVVRTPGAWPFAGTGLAQGDSIPAVVGYEIDRAWTNGASPPGLIPLAQSPAISNKGEPNWHTSGLYTAPSGAFVFSSGGISWSQGLSHPHFADLRVQRITDNVMRKAGLVPTLDGDTFGAQNPRPVDRTGQSAGVSTFAGSAFQEGFVNGPASQARFRRPVGVAVDGTGTVFVADTGNHAVRRIANDEARTVTTIAGTGTPGVGEGPGATTALRSPESIAIAPDGTLYVADTGNHRIVRIARDGRWTVSTFAGSKDGRQGKSDGVGTAARFQTPGSATFAGADLYVTDTFNHRLARISPEGKVTTVIGARGSGSTNGPAAQARFHRPTAVAFGGGALWVVDTGNRLIRRVAMDASFTTSTVAGAVTGGFADGAGGAALFLPMLGAAYVDGRLLLTDTGNERIRALVGGQVRTYAGTGAHGARDGAAEQATFSLPTGVAGLPNGDVLVVDQGASTVRKLLAPSSGGGPRLVPRITGGPFSGTSAPLDVFLDATTSTTTDPGGWLQRFRWDLGDGTTSDAAYLEHRYTQVGRYTVTLTATDGRGVSASTTQVIRVGVTGEGTP</sequence>
<dbReference type="RefSeq" id="WP_141642532.1">
    <property type="nucleotide sequence ID" value="NZ_VIFM01000035.1"/>
</dbReference>
<evidence type="ECO:0000256" key="1">
    <source>
        <dbReference type="ARBA" id="ARBA00022737"/>
    </source>
</evidence>
<gene>
    <name evidence="4" type="ORF">FJV41_11700</name>
</gene>
<keyword evidence="1" id="KW-0677">Repeat</keyword>
<dbReference type="InterPro" id="IPR046540">
    <property type="entry name" value="DMFA2_C"/>
</dbReference>
<dbReference type="InterPro" id="IPR035986">
    <property type="entry name" value="PKD_dom_sf"/>
</dbReference>
<dbReference type="Pfam" id="PF01436">
    <property type="entry name" value="NHL"/>
    <property type="match status" value="2"/>
</dbReference>
<proteinExistence type="predicted"/>
<dbReference type="EMBL" id="VIFM01000035">
    <property type="protein sequence ID" value="TQF15812.1"/>
    <property type="molecule type" value="Genomic_DNA"/>
</dbReference>
<feature type="repeat" description="NHL" evidence="2">
    <location>
        <begin position="505"/>
        <end position="535"/>
    </location>
</feature>
<dbReference type="Gene3D" id="2.60.40.10">
    <property type="entry name" value="Immunoglobulins"/>
    <property type="match status" value="1"/>
</dbReference>
<name>A0A540X3J8_9BACT</name>